<dbReference type="GO" id="GO:0016491">
    <property type="term" value="F:oxidoreductase activity"/>
    <property type="evidence" value="ECO:0007669"/>
    <property type="project" value="TreeGrafter"/>
</dbReference>
<dbReference type="GeneID" id="6016364"/>
<reference evidence="2 3" key="1">
    <citation type="journal article" date="2010" name="Proc. Natl. Acad. Sci. U.S.A.">
        <title>Insights into evolution of multicellular fungi from the assembled chromosomes of the mushroom Coprinopsis cinerea (Coprinus cinereus).</title>
        <authorList>
            <person name="Stajich J.E."/>
            <person name="Wilke S.K."/>
            <person name="Ahren D."/>
            <person name="Au C.H."/>
            <person name="Birren B.W."/>
            <person name="Borodovsky M."/>
            <person name="Burns C."/>
            <person name="Canback B."/>
            <person name="Casselton L.A."/>
            <person name="Cheng C.K."/>
            <person name="Deng J."/>
            <person name="Dietrich F.S."/>
            <person name="Fargo D.C."/>
            <person name="Farman M.L."/>
            <person name="Gathman A.C."/>
            <person name="Goldberg J."/>
            <person name="Guigo R."/>
            <person name="Hoegger P.J."/>
            <person name="Hooker J.B."/>
            <person name="Huggins A."/>
            <person name="James T.Y."/>
            <person name="Kamada T."/>
            <person name="Kilaru S."/>
            <person name="Kodira C."/>
            <person name="Kues U."/>
            <person name="Kupfer D."/>
            <person name="Kwan H.S."/>
            <person name="Lomsadze A."/>
            <person name="Li W."/>
            <person name="Lilly W.W."/>
            <person name="Ma L.J."/>
            <person name="Mackey A.J."/>
            <person name="Manning G."/>
            <person name="Martin F."/>
            <person name="Muraguchi H."/>
            <person name="Natvig D.O."/>
            <person name="Palmerini H."/>
            <person name="Ramesh M.A."/>
            <person name="Rehmeyer C.J."/>
            <person name="Roe B.A."/>
            <person name="Shenoy N."/>
            <person name="Stanke M."/>
            <person name="Ter-Hovhannisyan V."/>
            <person name="Tunlid A."/>
            <person name="Velagapudi R."/>
            <person name="Vision T.J."/>
            <person name="Zeng Q."/>
            <person name="Zolan M.E."/>
            <person name="Pukkila P.J."/>
        </authorList>
    </citation>
    <scope>NUCLEOTIDE SEQUENCE [LARGE SCALE GENOMIC DNA]</scope>
    <source>
        <strain evidence="3">Okayama-7 / 130 / ATCC MYA-4618 / FGSC 9003</strain>
    </source>
</reference>
<dbReference type="OrthoDB" id="191139at2759"/>
<dbReference type="InParanoid" id="A8P9D2"/>
<evidence type="ECO:0000256" key="1">
    <source>
        <dbReference type="ARBA" id="ARBA00006484"/>
    </source>
</evidence>
<dbReference type="GO" id="GO:0005737">
    <property type="term" value="C:cytoplasm"/>
    <property type="evidence" value="ECO:0007669"/>
    <property type="project" value="TreeGrafter"/>
</dbReference>
<dbReference type="OMA" id="CFLKDYA"/>
<dbReference type="Proteomes" id="UP000001861">
    <property type="component" value="Unassembled WGS sequence"/>
</dbReference>
<dbReference type="InterPro" id="IPR036291">
    <property type="entry name" value="NAD(P)-bd_dom_sf"/>
</dbReference>
<evidence type="ECO:0000313" key="2">
    <source>
        <dbReference type="EMBL" id="EAU82046.1"/>
    </source>
</evidence>
<dbReference type="KEGG" id="cci:CC1G_09648"/>
<proteinExistence type="inferred from homology"/>
<dbReference type="eggNOG" id="ENOG502QU6Z">
    <property type="taxonomic scope" value="Eukaryota"/>
</dbReference>
<dbReference type="InterPro" id="IPR002347">
    <property type="entry name" value="SDR_fam"/>
</dbReference>
<dbReference type="Pfam" id="PF00106">
    <property type="entry name" value="adh_short"/>
    <property type="match status" value="1"/>
</dbReference>
<organism evidence="2 3">
    <name type="scientific">Coprinopsis cinerea (strain Okayama-7 / 130 / ATCC MYA-4618 / FGSC 9003)</name>
    <name type="common">Inky cap fungus</name>
    <name type="synonym">Hormographiella aspergillata</name>
    <dbReference type="NCBI Taxonomy" id="240176"/>
    <lineage>
        <taxon>Eukaryota</taxon>
        <taxon>Fungi</taxon>
        <taxon>Dikarya</taxon>
        <taxon>Basidiomycota</taxon>
        <taxon>Agaricomycotina</taxon>
        <taxon>Agaricomycetes</taxon>
        <taxon>Agaricomycetidae</taxon>
        <taxon>Agaricales</taxon>
        <taxon>Agaricineae</taxon>
        <taxon>Psathyrellaceae</taxon>
        <taxon>Coprinopsis</taxon>
    </lineage>
</organism>
<dbReference type="EMBL" id="AACS02000011">
    <property type="protein sequence ID" value="EAU82046.1"/>
    <property type="molecule type" value="Genomic_DNA"/>
</dbReference>
<gene>
    <name evidence="2" type="ORF">CC1G_09648</name>
</gene>
<comment type="caution">
    <text evidence="2">The sequence shown here is derived from an EMBL/GenBank/DDBJ whole genome shotgun (WGS) entry which is preliminary data.</text>
</comment>
<dbReference type="RefSeq" id="XP_001839745.1">
    <property type="nucleotide sequence ID" value="XM_001839693.2"/>
</dbReference>
<dbReference type="AlphaFoldDB" id="A8P9D2"/>
<dbReference type="InterPro" id="IPR051468">
    <property type="entry name" value="Fungal_SecMetab_SDRs"/>
</dbReference>
<name>A8P9D2_COPC7</name>
<comment type="similarity">
    <text evidence="1">Belongs to the short-chain dehydrogenases/reductases (SDR) family.</text>
</comment>
<dbReference type="PANTHER" id="PTHR43544:SF2">
    <property type="entry name" value="OXIDOREDUCTASE"/>
    <property type="match status" value="1"/>
</dbReference>
<evidence type="ECO:0000313" key="3">
    <source>
        <dbReference type="Proteomes" id="UP000001861"/>
    </source>
</evidence>
<protein>
    <submittedName>
        <fullName evidence="2">Dehydrogenase</fullName>
    </submittedName>
</protein>
<dbReference type="VEuPathDB" id="FungiDB:CC1G_09648"/>
<dbReference type="PANTHER" id="PTHR43544">
    <property type="entry name" value="SHORT-CHAIN DEHYDROGENASE/REDUCTASE"/>
    <property type="match status" value="1"/>
</dbReference>
<dbReference type="CDD" id="cd05233">
    <property type="entry name" value="SDR_c"/>
    <property type="match status" value="1"/>
</dbReference>
<dbReference type="Gene3D" id="3.40.50.720">
    <property type="entry name" value="NAD(P)-binding Rossmann-like Domain"/>
    <property type="match status" value="1"/>
</dbReference>
<keyword evidence="3" id="KW-1185">Reference proteome</keyword>
<sequence length="565" mass="62211">MSHSTLTDLQACHEFVSQASPQQIAAQLRRDKEACRIDGGVPSLLAYSLPQKRQADQIALALAEDDRIPLPIARMLYTDLVSSIKAYLANMERPRESVPDHMVPTDEEFTAALKVLRYLQLPHVSAIKSPCTPLDKVVQTIHAHLRHGEQFRHADVKPLKHKLCYICRYKVRHTHRLYPSLCNPCGEFNISSSALSLPPNLALDGKTALVTGGRINLGYHTALRLLRCGAKVIVSSRYPFDAEQRYLAEADAELWKGRLKIVGADFRSAKDVFALVGTVKRCCHEWKDGSDSPALNILINNAAQTLTDSVEKEAESIRREGEFESRQDGAGLVTGATYQARVRGGYQGYLMASNSSSRLIEGSEEAMVGSELVSNGDSALAVPTIKSSWTQTMSEIPYEDVISAHSVNTFVPFILLRELLPLMGRSKSSTSTSTSSKSSIPSGYIINVSSREGLFEKNPKSTAKNGLHVHTNMSKAALNMLTETEASTAWQKYKVAINSVDPGYMSADPMFMEMLGRDTTTVEGQCPIGWEDGAGRVLWPIAKGEKGEAVWGRFLKHFKEVSVGR</sequence>
<accession>A8P9D2</accession>
<dbReference type="SUPFAM" id="SSF51735">
    <property type="entry name" value="NAD(P)-binding Rossmann-fold domains"/>
    <property type="match status" value="1"/>
</dbReference>